<evidence type="ECO:0000313" key="3">
    <source>
        <dbReference type="WBParaSite" id="PSU_v2.g20145.t1"/>
    </source>
</evidence>
<feature type="region of interest" description="Disordered" evidence="1">
    <location>
        <begin position="1"/>
        <end position="29"/>
    </location>
</feature>
<accession>A0A914YLB4</accession>
<feature type="region of interest" description="Disordered" evidence="1">
    <location>
        <begin position="91"/>
        <end position="117"/>
    </location>
</feature>
<evidence type="ECO:0000256" key="1">
    <source>
        <dbReference type="SAM" id="MobiDB-lite"/>
    </source>
</evidence>
<organism evidence="2 3">
    <name type="scientific">Panagrolaimus superbus</name>
    <dbReference type="NCBI Taxonomy" id="310955"/>
    <lineage>
        <taxon>Eukaryota</taxon>
        <taxon>Metazoa</taxon>
        <taxon>Ecdysozoa</taxon>
        <taxon>Nematoda</taxon>
        <taxon>Chromadorea</taxon>
        <taxon>Rhabditida</taxon>
        <taxon>Tylenchina</taxon>
        <taxon>Panagrolaimomorpha</taxon>
        <taxon>Panagrolaimoidea</taxon>
        <taxon>Panagrolaimidae</taxon>
        <taxon>Panagrolaimus</taxon>
    </lineage>
</organism>
<dbReference type="Proteomes" id="UP000887577">
    <property type="component" value="Unplaced"/>
</dbReference>
<proteinExistence type="predicted"/>
<dbReference type="WBParaSite" id="PSU_v2.g20145.t1">
    <property type="protein sequence ID" value="PSU_v2.g20145.t1"/>
    <property type="gene ID" value="PSU_v2.g20145"/>
</dbReference>
<reference evidence="3" key="1">
    <citation type="submission" date="2022-11" db="UniProtKB">
        <authorList>
            <consortium name="WormBaseParasite"/>
        </authorList>
    </citation>
    <scope>IDENTIFICATION</scope>
</reference>
<dbReference type="AlphaFoldDB" id="A0A914YLB4"/>
<feature type="compositionally biased region" description="Acidic residues" evidence="1">
    <location>
        <begin position="101"/>
        <end position="117"/>
    </location>
</feature>
<feature type="region of interest" description="Disordered" evidence="1">
    <location>
        <begin position="46"/>
        <end position="74"/>
    </location>
</feature>
<keyword evidence="2" id="KW-1185">Reference proteome</keyword>
<protein>
    <submittedName>
        <fullName evidence="3">Uncharacterized protein</fullName>
    </submittedName>
</protein>
<evidence type="ECO:0000313" key="2">
    <source>
        <dbReference type="Proteomes" id="UP000887577"/>
    </source>
</evidence>
<feature type="region of interest" description="Disordered" evidence="1">
    <location>
        <begin position="172"/>
        <end position="206"/>
    </location>
</feature>
<name>A0A914YLB4_9BILA</name>
<sequence length="206" mass="22633">MSDSDEVYTSAEEFSRTPSPSPPSSFGEDLLHLQNGVALLPEISVEHQQPLDEGPKTFQLNSIFDTPVGDTDSSKDVKLLRENFFSKPKNKLPQSAAKMVDDDEDEPEVIEWNDDDDEGVAGLPAFARKLFIDKAVVDDGGKEASSARAPIERAVHKKAYARDRIHLRSDVPIRPEDAVNEGPHVNYSDEVTVRGGGGETFPNTEV</sequence>